<proteinExistence type="predicted"/>
<reference evidence="2 3" key="1">
    <citation type="journal article" date="2019" name="Commun. Biol.">
        <title>The bagworm genome reveals a unique fibroin gene that provides high tensile strength.</title>
        <authorList>
            <person name="Kono N."/>
            <person name="Nakamura H."/>
            <person name="Ohtoshi R."/>
            <person name="Tomita M."/>
            <person name="Numata K."/>
            <person name="Arakawa K."/>
        </authorList>
    </citation>
    <scope>NUCLEOTIDE SEQUENCE [LARGE SCALE GENOMIC DNA]</scope>
</reference>
<dbReference type="AlphaFoldDB" id="A0A4C1VQC3"/>
<name>A0A4C1VQC3_EUMVA</name>
<organism evidence="2 3">
    <name type="scientific">Eumeta variegata</name>
    <name type="common">Bagworm moth</name>
    <name type="synonym">Eumeta japonica</name>
    <dbReference type="NCBI Taxonomy" id="151549"/>
    <lineage>
        <taxon>Eukaryota</taxon>
        <taxon>Metazoa</taxon>
        <taxon>Ecdysozoa</taxon>
        <taxon>Arthropoda</taxon>
        <taxon>Hexapoda</taxon>
        <taxon>Insecta</taxon>
        <taxon>Pterygota</taxon>
        <taxon>Neoptera</taxon>
        <taxon>Endopterygota</taxon>
        <taxon>Lepidoptera</taxon>
        <taxon>Glossata</taxon>
        <taxon>Ditrysia</taxon>
        <taxon>Tineoidea</taxon>
        <taxon>Psychidae</taxon>
        <taxon>Oiketicinae</taxon>
        <taxon>Eumeta</taxon>
    </lineage>
</organism>
<comment type="caution">
    <text evidence="2">The sequence shown here is derived from an EMBL/GenBank/DDBJ whole genome shotgun (WGS) entry which is preliminary data.</text>
</comment>
<protein>
    <submittedName>
        <fullName evidence="2">Uncharacterized protein</fullName>
    </submittedName>
</protein>
<accession>A0A4C1VQC3</accession>
<feature type="compositionally biased region" description="Basic and acidic residues" evidence="1">
    <location>
        <begin position="216"/>
        <end position="229"/>
    </location>
</feature>
<feature type="region of interest" description="Disordered" evidence="1">
    <location>
        <begin position="205"/>
        <end position="229"/>
    </location>
</feature>
<evidence type="ECO:0000313" key="3">
    <source>
        <dbReference type="Proteomes" id="UP000299102"/>
    </source>
</evidence>
<gene>
    <name evidence="2" type="ORF">EVAR_25166_1</name>
</gene>
<dbReference type="EMBL" id="BGZK01000397">
    <property type="protein sequence ID" value="GBP41328.1"/>
    <property type="molecule type" value="Genomic_DNA"/>
</dbReference>
<sequence>MLILELVRAHVETIQAEGAEEDEDGTSKVRSEVANQRVASWLQNRDKDEATAFGLEVPTPFTRQGGVGPQFIWWPNTDTFVFNFNLVRRPAKIISESQTPGVFDDGTSSFWAGKQMENRDERFEKYKKREFTSLPLTSWETHHTSLSTLAYSSSNSVPLNVRKRKWKKWTRRAKSELIFSKFGLKEVLLEINRISSWQRLSEPQGSGMALELNQESNKDRDRDEQRTENREQYLSQLFNNPLNVKFIQKNCRPSLSAATERPARAPADLAGYTPVASRGREASHNYTDVLDTRT</sequence>
<evidence type="ECO:0000256" key="1">
    <source>
        <dbReference type="SAM" id="MobiDB-lite"/>
    </source>
</evidence>
<keyword evidence="3" id="KW-1185">Reference proteome</keyword>
<dbReference type="Proteomes" id="UP000299102">
    <property type="component" value="Unassembled WGS sequence"/>
</dbReference>
<evidence type="ECO:0000313" key="2">
    <source>
        <dbReference type="EMBL" id="GBP41328.1"/>
    </source>
</evidence>